<proteinExistence type="predicted"/>
<sequence length="216" mass="26433">MKRTKQQWTEKEIQLLTDLTENNRTESAKQINWQEIAKHFPNRTENTIKSYYSNILKKNLNAFIRKNHQWTKDEILRLWRYAVTYNSDFQFIQQKFMNQFSVKQLQSQFVQLKYRHEKYLKDFEEMLKNMKYAQNISTKLLLQELFVVKFSFQRHKMIVPHLQMCPKINESIDSIEIRATEQFWAHIDPKHLHEVIIKEQKRRGINDEEIQNVKII</sequence>
<name>A0AA86QIX4_9EUKA</name>
<dbReference type="EMBL" id="CAXDID020000113">
    <property type="protein sequence ID" value="CAL6030098.1"/>
    <property type="molecule type" value="Genomic_DNA"/>
</dbReference>
<dbReference type="EMBL" id="CAXDID020000222">
    <property type="protein sequence ID" value="CAL6058750.1"/>
    <property type="molecule type" value="Genomic_DNA"/>
</dbReference>
<dbReference type="InterPro" id="IPR009057">
    <property type="entry name" value="Homeodomain-like_sf"/>
</dbReference>
<evidence type="ECO:0000313" key="7">
    <source>
        <dbReference type="Proteomes" id="UP001642409"/>
    </source>
</evidence>
<dbReference type="GO" id="GO:0003677">
    <property type="term" value="F:DNA binding"/>
    <property type="evidence" value="ECO:0007669"/>
    <property type="project" value="UniProtKB-KW"/>
</dbReference>
<organism evidence="3">
    <name type="scientific">Hexamita inflata</name>
    <dbReference type="NCBI Taxonomy" id="28002"/>
    <lineage>
        <taxon>Eukaryota</taxon>
        <taxon>Metamonada</taxon>
        <taxon>Diplomonadida</taxon>
        <taxon>Hexamitidae</taxon>
        <taxon>Hexamitinae</taxon>
        <taxon>Hexamita</taxon>
    </lineage>
</organism>
<protein>
    <submittedName>
        <fullName evidence="3">Myb-like DNA-binding domain-containing protein</fullName>
    </submittedName>
    <submittedName>
        <fullName evidence="5">Myb-like_DNA-binding domain-containing protein</fullName>
    </submittedName>
</protein>
<keyword evidence="7" id="KW-1185">Reference proteome</keyword>
<gene>
    <name evidence="5" type="ORF">HINF_LOCUS32975</name>
    <name evidence="3" type="ORF">HINF_LOCUS41679</name>
    <name evidence="6" type="ORF">HINF_LOCUS48421</name>
    <name evidence="4" type="ORF">HINF_LOCUS50415</name>
</gene>
<dbReference type="Pfam" id="PF00249">
    <property type="entry name" value="Myb_DNA-binding"/>
    <property type="match status" value="1"/>
</dbReference>
<evidence type="ECO:0000313" key="4">
    <source>
        <dbReference type="EMBL" id="CAI9962770.1"/>
    </source>
</evidence>
<comment type="caution">
    <text evidence="3">The sequence shown here is derived from an EMBL/GenBank/DDBJ whole genome shotgun (WGS) entry which is preliminary data.</text>
</comment>
<dbReference type="SUPFAM" id="SSF46689">
    <property type="entry name" value="Homeodomain-like"/>
    <property type="match status" value="2"/>
</dbReference>
<dbReference type="CDD" id="cd00167">
    <property type="entry name" value="SANT"/>
    <property type="match status" value="1"/>
</dbReference>
<evidence type="ECO:0000313" key="3">
    <source>
        <dbReference type="EMBL" id="CAI9954034.1"/>
    </source>
</evidence>
<evidence type="ECO:0000259" key="2">
    <source>
        <dbReference type="PROSITE" id="PS51294"/>
    </source>
</evidence>
<evidence type="ECO:0000259" key="1">
    <source>
        <dbReference type="PROSITE" id="PS50090"/>
    </source>
</evidence>
<dbReference type="AlphaFoldDB" id="A0AA86QIX4"/>
<evidence type="ECO:0000313" key="6">
    <source>
        <dbReference type="EMBL" id="CAL6058750.1"/>
    </source>
</evidence>
<accession>A0AA86QIX4</accession>
<dbReference type="Gene3D" id="1.10.10.60">
    <property type="entry name" value="Homeodomain-like"/>
    <property type="match status" value="1"/>
</dbReference>
<dbReference type="Proteomes" id="UP001642409">
    <property type="component" value="Unassembled WGS sequence"/>
</dbReference>
<evidence type="ECO:0000313" key="5">
    <source>
        <dbReference type="EMBL" id="CAL6030098.1"/>
    </source>
</evidence>
<dbReference type="EMBL" id="CATOUU010000843">
    <property type="protein sequence ID" value="CAI9954034.1"/>
    <property type="molecule type" value="Genomic_DNA"/>
</dbReference>
<feature type="domain" description="HTH myb-type" evidence="2">
    <location>
        <begin position="1"/>
        <end position="60"/>
    </location>
</feature>
<dbReference type="SMART" id="SM00717">
    <property type="entry name" value="SANT"/>
    <property type="match status" value="2"/>
</dbReference>
<dbReference type="InterPro" id="IPR001005">
    <property type="entry name" value="SANT/Myb"/>
</dbReference>
<feature type="domain" description="Myb-like" evidence="1">
    <location>
        <begin position="1"/>
        <end position="56"/>
    </location>
</feature>
<dbReference type="PROSITE" id="PS51294">
    <property type="entry name" value="HTH_MYB"/>
    <property type="match status" value="1"/>
</dbReference>
<reference evidence="5 7" key="2">
    <citation type="submission" date="2024-07" db="EMBL/GenBank/DDBJ databases">
        <authorList>
            <person name="Akdeniz Z."/>
        </authorList>
    </citation>
    <scope>NUCLEOTIDE SEQUENCE [LARGE SCALE GENOMIC DNA]</scope>
</reference>
<keyword evidence="3" id="KW-0238">DNA-binding</keyword>
<reference evidence="3" key="1">
    <citation type="submission" date="2023-06" db="EMBL/GenBank/DDBJ databases">
        <authorList>
            <person name="Kurt Z."/>
        </authorList>
    </citation>
    <scope>NUCLEOTIDE SEQUENCE</scope>
</reference>
<dbReference type="EMBL" id="CATOUU010000959">
    <property type="protein sequence ID" value="CAI9962770.1"/>
    <property type="molecule type" value="Genomic_DNA"/>
</dbReference>
<dbReference type="InterPro" id="IPR017930">
    <property type="entry name" value="Myb_dom"/>
</dbReference>
<dbReference type="PROSITE" id="PS50090">
    <property type="entry name" value="MYB_LIKE"/>
    <property type="match status" value="1"/>
</dbReference>